<evidence type="ECO:0008006" key="3">
    <source>
        <dbReference type="Google" id="ProtNLM"/>
    </source>
</evidence>
<dbReference type="EMBL" id="JAKELO010000002">
    <property type="protein sequence ID" value="MDE4907448.1"/>
    <property type="molecule type" value="Genomic_DNA"/>
</dbReference>
<dbReference type="RefSeq" id="WP_274924097.1">
    <property type="nucleotide sequence ID" value="NZ_JAKELO010000002.1"/>
</dbReference>
<dbReference type="Proteomes" id="UP001143747">
    <property type="component" value="Unassembled WGS sequence"/>
</dbReference>
<dbReference type="SUPFAM" id="SSF46785">
    <property type="entry name" value="Winged helix' DNA-binding domain"/>
    <property type="match status" value="1"/>
</dbReference>
<organism evidence="1 2">
    <name type="scientific">Methanogenium marinum</name>
    <dbReference type="NCBI Taxonomy" id="348610"/>
    <lineage>
        <taxon>Archaea</taxon>
        <taxon>Methanobacteriati</taxon>
        <taxon>Methanobacteriota</taxon>
        <taxon>Stenosarchaea group</taxon>
        <taxon>Methanomicrobia</taxon>
        <taxon>Methanomicrobiales</taxon>
        <taxon>Methanomicrobiaceae</taxon>
        <taxon>Methanogenium</taxon>
    </lineage>
</organism>
<gene>
    <name evidence="1" type="ORF">L0665_02280</name>
</gene>
<evidence type="ECO:0000313" key="1">
    <source>
        <dbReference type="EMBL" id="MDE4907448.1"/>
    </source>
</evidence>
<sequence>MRAEDRDWQIYHIIADKSEINVDEICKMSGREEHIAKESLDRLEKYHLISRKGETCSSKSIQEILITAEMKQAMKDSPIYMEDGVIKVRKEGGDE</sequence>
<accession>A0A9Q4KSM6</accession>
<proteinExistence type="predicted"/>
<evidence type="ECO:0000313" key="2">
    <source>
        <dbReference type="Proteomes" id="UP001143747"/>
    </source>
</evidence>
<dbReference type="AlphaFoldDB" id="A0A9Q4KSM6"/>
<reference evidence="1" key="1">
    <citation type="submission" date="2022-01" db="EMBL/GenBank/DDBJ databases">
        <title>Draft genome of Methanogenium marinum DSM 15558.</title>
        <authorList>
            <person name="Chen S.-C."/>
            <person name="You Y.-T."/>
        </authorList>
    </citation>
    <scope>NUCLEOTIDE SEQUENCE</scope>
    <source>
        <strain evidence="1">DSM 15558</strain>
    </source>
</reference>
<comment type="caution">
    <text evidence="1">The sequence shown here is derived from an EMBL/GenBank/DDBJ whole genome shotgun (WGS) entry which is preliminary data.</text>
</comment>
<name>A0A9Q4KSM6_9EURY</name>
<protein>
    <recommendedName>
        <fullName evidence="3">MarR family transcriptional regulator</fullName>
    </recommendedName>
</protein>
<dbReference type="InterPro" id="IPR036390">
    <property type="entry name" value="WH_DNA-bd_sf"/>
</dbReference>
<keyword evidence="2" id="KW-1185">Reference proteome</keyword>